<dbReference type="EMBL" id="JAAQHG020000004">
    <property type="protein sequence ID" value="KAL1589718.1"/>
    <property type="molecule type" value="Genomic_DNA"/>
</dbReference>
<evidence type="ECO:0000256" key="2">
    <source>
        <dbReference type="PROSITE-ProRule" id="PRU00192"/>
    </source>
</evidence>
<feature type="compositionally biased region" description="Polar residues" evidence="3">
    <location>
        <begin position="411"/>
        <end position="421"/>
    </location>
</feature>
<dbReference type="FunFam" id="1.10.150.50:FF:000082">
    <property type="entry name" value="Polarized growth protein boi2"/>
    <property type="match status" value="1"/>
</dbReference>
<dbReference type="Proteomes" id="UP000803884">
    <property type="component" value="Unassembled WGS sequence"/>
</dbReference>
<dbReference type="SMART" id="SM00233">
    <property type="entry name" value="PH"/>
    <property type="match status" value="1"/>
</dbReference>
<dbReference type="Pfam" id="PF14604">
    <property type="entry name" value="SH3_9"/>
    <property type="match status" value="1"/>
</dbReference>
<feature type="compositionally biased region" description="Gly residues" evidence="3">
    <location>
        <begin position="922"/>
        <end position="935"/>
    </location>
</feature>
<dbReference type="InterPro" id="IPR001849">
    <property type="entry name" value="PH_domain"/>
</dbReference>
<dbReference type="SMART" id="SM00326">
    <property type="entry name" value="SH3"/>
    <property type="match status" value="1"/>
</dbReference>
<dbReference type="InterPro" id="IPR037370">
    <property type="entry name" value="Pleckstrin"/>
</dbReference>
<dbReference type="SMART" id="SM00454">
    <property type="entry name" value="SAM"/>
    <property type="match status" value="1"/>
</dbReference>
<feature type="compositionally biased region" description="Polar residues" evidence="3">
    <location>
        <begin position="950"/>
        <end position="967"/>
    </location>
</feature>
<dbReference type="CDD" id="cd09535">
    <property type="entry name" value="SAM_BOI-like_fungal"/>
    <property type="match status" value="1"/>
</dbReference>
<evidence type="ECO:0000256" key="1">
    <source>
        <dbReference type="ARBA" id="ARBA00022443"/>
    </source>
</evidence>
<dbReference type="InterPro" id="IPR001452">
    <property type="entry name" value="SH3_domain"/>
</dbReference>
<dbReference type="GeneID" id="96003142"/>
<feature type="region of interest" description="Disordered" evidence="3">
    <location>
        <begin position="91"/>
        <end position="160"/>
    </location>
</feature>
<dbReference type="Gene3D" id="2.30.30.40">
    <property type="entry name" value="SH3 Domains"/>
    <property type="match status" value="1"/>
</dbReference>
<feature type="compositionally biased region" description="Low complexity" evidence="3">
    <location>
        <begin position="117"/>
        <end position="130"/>
    </location>
</feature>
<dbReference type="PANTHER" id="PTHR12092:SF16">
    <property type="entry name" value="PH DOMAIN-CONTAINING PROTEIN"/>
    <property type="match status" value="1"/>
</dbReference>
<dbReference type="Pfam" id="PF07647">
    <property type="entry name" value="SAM_2"/>
    <property type="match status" value="1"/>
</dbReference>
<feature type="compositionally biased region" description="Polar residues" evidence="3">
    <location>
        <begin position="379"/>
        <end position="403"/>
    </location>
</feature>
<organism evidence="7 8">
    <name type="scientific">Cladosporium halotolerans</name>
    <dbReference type="NCBI Taxonomy" id="1052096"/>
    <lineage>
        <taxon>Eukaryota</taxon>
        <taxon>Fungi</taxon>
        <taxon>Dikarya</taxon>
        <taxon>Ascomycota</taxon>
        <taxon>Pezizomycotina</taxon>
        <taxon>Dothideomycetes</taxon>
        <taxon>Dothideomycetidae</taxon>
        <taxon>Cladosporiales</taxon>
        <taxon>Cladosporiaceae</taxon>
        <taxon>Cladosporium</taxon>
    </lineage>
</organism>
<dbReference type="InterPro" id="IPR036028">
    <property type="entry name" value="SH3-like_dom_sf"/>
</dbReference>
<feature type="compositionally biased region" description="Polar residues" evidence="3">
    <location>
        <begin position="630"/>
        <end position="640"/>
    </location>
</feature>
<dbReference type="InterPro" id="IPR011993">
    <property type="entry name" value="PH-like_dom_sf"/>
</dbReference>
<feature type="compositionally biased region" description="Polar residues" evidence="3">
    <location>
        <begin position="334"/>
        <end position="351"/>
    </location>
</feature>
<feature type="compositionally biased region" description="Polar residues" evidence="3">
    <location>
        <begin position="573"/>
        <end position="603"/>
    </location>
</feature>
<dbReference type="InterPro" id="IPR013761">
    <property type="entry name" value="SAM/pointed_sf"/>
</dbReference>
<feature type="domain" description="PH" evidence="5">
    <location>
        <begin position="716"/>
        <end position="865"/>
    </location>
</feature>
<feature type="compositionally biased region" description="Polar residues" evidence="3">
    <location>
        <begin position="133"/>
        <end position="146"/>
    </location>
</feature>
<feature type="domain" description="SH3" evidence="4">
    <location>
        <begin position="12"/>
        <end position="76"/>
    </location>
</feature>
<evidence type="ECO:0000259" key="6">
    <source>
        <dbReference type="PROSITE" id="PS50105"/>
    </source>
</evidence>
<dbReference type="Gene3D" id="2.30.29.30">
    <property type="entry name" value="Pleckstrin-homology domain (PH domain)/Phosphotyrosine-binding domain (PTB)"/>
    <property type="match status" value="1"/>
</dbReference>
<dbReference type="PROSITE" id="PS50002">
    <property type="entry name" value="SH3"/>
    <property type="match status" value="1"/>
</dbReference>
<protein>
    <submittedName>
        <fullName evidence="7">Uncharacterized protein</fullName>
    </submittedName>
</protein>
<keyword evidence="8" id="KW-1185">Reference proteome</keyword>
<feature type="compositionally biased region" description="Basic and acidic residues" evidence="3">
    <location>
        <begin position="886"/>
        <end position="901"/>
    </location>
</feature>
<dbReference type="SUPFAM" id="SSF50729">
    <property type="entry name" value="PH domain-like"/>
    <property type="match status" value="1"/>
</dbReference>
<dbReference type="PROSITE" id="PS50105">
    <property type="entry name" value="SAM_DOMAIN"/>
    <property type="match status" value="1"/>
</dbReference>
<accession>A0AB34KXH0</accession>
<evidence type="ECO:0000256" key="3">
    <source>
        <dbReference type="SAM" id="MobiDB-lite"/>
    </source>
</evidence>
<evidence type="ECO:0000313" key="7">
    <source>
        <dbReference type="EMBL" id="KAL1589718.1"/>
    </source>
</evidence>
<comment type="caution">
    <text evidence="7">The sequence shown here is derived from an EMBL/GenBank/DDBJ whole genome shotgun (WGS) entry which is preliminary data.</text>
</comment>
<feature type="compositionally biased region" description="Polar residues" evidence="3">
    <location>
        <begin position="508"/>
        <end position="528"/>
    </location>
</feature>
<dbReference type="Gene3D" id="1.10.150.50">
    <property type="entry name" value="Transcription Factor, Ets-1"/>
    <property type="match status" value="1"/>
</dbReference>
<sequence>MAAREGSKADAPAGSILLVVHDFIARSADELSLAKGDRIELIERDDDFGDGWFLGRHMNNGNTGLFPEVYTTPAPKGTLSNAAINGARRATENLSRPTTSSDSANQRQSSAPLQQRPASSSSPKTSSPLAPNAPSSTPTIRTSLVNDFNPPNPSYSSMNMQSPVMNETLSVINEHITDMSGQRTSYANGNKRETVSSVYSSQPLNRSSFIAGHETDEEESNLYTEAEVMSWSARRVAEYLEDNGVEKSHCDAFLEQEISGDVLLAMEQSSVFMKEFDLGPVGRRLRTWHKIKALQDEVMRNQRVGVALSTSEYSAGGAQDDIPEEESRDIGRARSTSAASALPQGLSTRQSIDGKASAMHSYQQPPSSAGARVSGAMSPLQSMTSFTRPESTYRPSAQNIRTMNHSRRHSSMGSVDSSFNAKDTAMRSGHRKQPSFDAKWQPGQAQAGNNRASSSHAYTMSSDTPRPDLTRQISEGDVTASPSEMEKGYFSSNETEQRSRWAKPTVLQKKSFSSSGYGPTTKSPTSPGMPSGRLSDATSAINSKFASFRTTSMPQFHEKPLVAEENTTPIVTKLNYDSTPSVGNANSSSPVKPGSDTSSTAPTKSPPLASQLPFFITKSKVKGLRARSDAVTTQEKTAASPTKEDSPARTGSSTPSTDQPSIDGPKSATRTSTGSGSGNLMPPPPSTKRPQRKNKKETSAYTRGLMQRTPAEQIPDADYSGWMKKKSGSLMTTWKPRLFVLKGRRLSYYYSETDTEEKGLIDISFHNVMVAHGEKLTGLHAAMTGAGNTAPLSPKDSATFTSAQKDLQDNPPQAGTDDDGLFIFKLVPPKSGRGVTFTKPTVHYFAVNSRQEGRLWMAALMKAVIDREQDGVVTTTYNQKTISLAKARERRERPPALKDDEAGAGANTPIELDATGESNGAAPGGTNGQGLGIEGLGAEANTGAERESLAGSSKATDMYSTAPSSAATGTDGETDTDLSAKEREAVALNLPG</sequence>
<evidence type="ECO:0000259" key="4">
    <source>
        <dbReference type="PROSITE" id="PS50002"/>
    </source>
</evidence>
<reference evidence="7 8" key="1">
    <citation type="journal article" date="2020" name="Microbiol. Resour. Announc.">
        <title>Draft Genome Sequence of a Cladosporium Species Isolated from the Mesophotic Ascidian Didemnum maculosum.</title>
        <authorList>
            <person name="Gioti A."/>
            <person name="Siaperas R."/>
            <person name="Nikolaivits E."/>
            <person name="Le Goff G."/>
            <person name="Ouazzani J."/>
            <person name="Kotoulas G."/>
            <person name="Topakas E."/>
        </authorList>
    </citation>
    <scope>NUCLEOTIDE SEQUENCE [LARGE SCALE GENOMIC DNA]</scope>
    <source>
        <strain evidence="7 8">TM138-S3</strain>
    </source>
</reference>
<feature type="region of interest" description="Disordered" evidence="3">
    <location>
        <begin position="884"/>
        <end position="981"/>
    </location>
</feature>
<dbReference type="PANTHER" id="PTHR12092">
    <property type="entry name" value="PLECKSTRIN"/>
    <property type="match status" value="1"/>
</dbReference>
<feature type="compositionally biased region" description="Polar residues" evidence="3">
    <location>
        <begin position="649"/>
        <end position="660"/>
    </location>
</feature>
<name>A0AB34KXH0_9PEZI</name>
<dbReference type="GO" id="GO:0030036">
    <property type="term" value="P:actin cytoskeleton organization"/>
    <property type="evidence" value="ECO:0007669"/>
    <property type="project" value="TreeGrafter"/>
</dbReference>
<feature type="region of interest" description="Disordered" evidence="3">
    <location>
        <begin position="787"/>
        <end position="816"/>
    </location>
</feature>
<feature type="region of interest" description="Disordered" evidence="3">
    <location>
        <begin position="311"/>
        <end position="536"/>
    </location>
</feature>
<gene>
    <name evidence="7" type="ORF">WHR41_01698</name>
</gene>
<feature type="compositionally biased region" description="Polar residues" evidence="3">
    <location>
        <begin position="92"/>
        <end position="113"/>
    </location>
</feature>
<dbReference type="GO" id="GO:0005886">
    <property type="term" value="C:plasma membrane"/>
    <property type="evidence" value="ECO:0007669"/>
    <property type="project" value="TreeGrafter"/>
</dbReference>
<dbReference type="PROSITE" id="PS50003">
    <property type="entry name" value="PH_DOMAIN"/>
    <property type="match status" value="1"/>
</dbReference>
<dbReference type="Pfam" id="PF00169">
    <property type="entry name" value="PH"/>
    <property type="match status" value="1"/>
</dbReference>
<evidence type="ECO:0000313" key="8">
    <source>
        <dbReference type="Proteomes" id="UP000803884"/>
    </source>
</evidence>
<keyword evidence="1 2" id="KW-0728">SH3 domain</keyword>
<dbReference type="SUPFAM" id="SSF50044">
    <property type="entry name" value="SH3-domain"/>
    <property type="match status" value="1"/>
</dbReference>
<evidence type="ECO:0000259" key="5">
    <source>
        <dbReference type="PROSITE" id="PS50003"/>
    </source>
</evidence>
<feature type="region of interest" description="Disordered" evidence="3">
    <location>
        <begin position="573"/>
        <end position="713"/>
    </location>
</feature>
<dbReference type="InterPro" id="IPR001660">
    <property type="entry name" value="SAM"/>
</dbReference>
<dbReference type="SUPFAM" id="SSF47769">
    <property type="entry name" value="SAM/Pointed domain"/>
    <property type="match status" value="1"/>
</dbReference>
<feature type="compositionally biased region" description="Polar residues" evidence="3">
    <location>
        <begin position="787"/>
        <end position="813"/>
    </location>
</feature>
<dbReference type="RefSeq" id="XP_069232823.1">
    <property type="nucleotide sequence ID" value="XM_069370304.1"/>
</dbReference>
<dbReference type="AlphaFoldDB" id="A0AB34KXH0"/>
<proteinExistence type="predicted"/>
<feature type="domain" description="SAM" evidence="6">
    <location>
        <begin position="231"/>
        <end position="297"/>
    </location>
</feature>
<feature type="compositionally biased region" description="Polar residues" evidence="3">
    <location>
        <begin position="443"/>
        <end position="464"/>
    </location>
</feature>